<dbReference type="EMBL" id="LWBP01000199">
    <property type="protein sequence ID" value="OQP56590.1"/>
    <property type="molecule type" value="Genomic_DNA"/>
</dbReference>
<sequence>MKQVILFIHRATLKSGPVFLLINLTLTVMKTGVNILILLLVASVSFGQTISEVYFPQYIQGVGSFNTADDRKVPFVCRMTVSGLIPNATYRYFNRFVSSPTSTSIGEGAYILVKDSGDFARITTATLALSGRYGEFTTDTTGSYTGWFANEAASSTLFRPGNSVYFRLILNNGANGITVTHRLTASNPVTVLNFGTDTTGGTALRCTPLRHGSPKQFILLYDNLFAQGRPVTGTFIESDGSDNSVANGYAPFYADSVNAVNKAWGTIIPNTLSNGILHIAQRSLNGSLYRLYLSFNGKWPSAGWASIDTKNATGGLDNVLVIDGQKLFIINLWLNGEATNEELINLQWSTPDEANAREYVVEKSTDGGKSFEPFTVVKASGKEPFYQLTDTRTDKTAFYRVNLTGKDGAKVYSDVLAVKGVVKINVYPNPVQSSLVMQHPAAEAGTTVQLVSIDGRQLLTQNVQQGAVQTTINVSKLIPGNYMVVFNMNGQRQSKSFIKK</sequence>
<dbReference type="AlphaFoldDB" id="A0A1V9FE17"/>
<evidence type="ECO:0000313" key="4">
    <source>
        <dbReference type="Proteomes" id="UP000192276"/>
    </source>
</evidence>
<dbReference type="Pfam" id="PF18962">
    <property type="entry name" value="Por_Secre_tail"/>
    <property type="match status" value="1"/>
</dbReference>
<dbReference type="Gene3D" id="2.60.40.10">
    <property type="entry name" value="Immunoglobulins"/>
    <property type="match status" value="1"/>
</dbReference>
<dbReference type="InterPro" id="IPR013783">
    <property type="entry name" value="Ig-like_fold"/>
</dbReference>
<accession>A0A1V9FE17</accession>
<reference evidence="4" key="1">
    <citation type="submission" date="2016-04" db="EMBL/GenBank/DDBJ databases">
        <authorList>
            <person name="Chen L."/>
            <person name="Zhuang W."/>
            <person name="Wang G."/>
        </authorList>
    </citation>
    <scope>NUCLEOTIDE SEQUENCE [LARGE SCALE GENOMIC DNA]</scope>
    <source>
        <strain evidence="4">208</strain>
    </source>
</reference>
<keyword evidence="4" id="KW-1185">Reference proteome</keyword>
<dbReference type="NCBIfam" id="TIGR04183">
    <property type="entry name" value="Por_Secre_tail"/>
    <property type="match status" value="1"/>
</dbReference>
<evidence type="ECO:0000256" key="1">
    <source>
        <dbReference type="SAM" id="Phobius"/>
    </source>
</evidence>
<organism evidence="3 4">
    <name type="scientific">Niastella populi</name>
    <dbReference type="NCBI Taxonomy" id="550983"/>
    <lineage>
        <taxon>Bacteria</taxon>
        <taxon>Pseudomonadati</taxon>
        <taxon>Bacteroidota</taxon>
        <taxon>Chitinophagia</taxon>
        <taxon>Chitinophagales</taxon>
        <taxon>Chitinophagaceae</taxon>
        <taxon>Niastella</taxon>
    </lineage>
</organism>
<evidence type="ECO:0000259" key="2">
    <source>
        <dbReference type="Pfam" id="PF18962"/>
    </source>
</evidence>
<keyword evidence="1" id="KW-1133">Transmembrane helix</keyword>
<comment type="caution">
    <text evidence="3">The sequence shown here is derived from an EMBL/GenBank/DDBJ whole genome shotgun (WGS) entry which is preliminary data.</text>
</comment>
<dbReference type="Proteomes" id="UP000192276">
    <property type="component" value="Unassembled WGS sequence"/>
</dbReference>
<proteinExistence type="predicted"/>
<keyword evidence="1" id="KW-0472">Membrane</keyword>
<dbReference type="InterPro" id="IPR026444">
    <property type="entry name" value="Secre_tail"/>
</dbReference>
<feature type="transmembrane region" description="Helical" evidence="1">
    <location>
        <begin position="20"/>
        <end position="42"/>
    </location>
</feature>
<dbReference type="OrthoDB" id="9805017at2"/>
<dbReference type="STRING" id="550983.A4R26_05375"/>
<keyword evidence="1" id="KW-0812">Transmembrane</keyword>
<protein>
    <recommendedName>
        <fullName evidence="2">Secretion system C-terminal sorting domain-containing protein</fullName>
    </recommendedName>
</protein>
<name>A0A1V9FE17_9BACT</name>
<feature type="domain" description="Secretion system C-terminal sorting" evidence="2">
    <location>
        <begin position="426"/>
        <end position="497"/>
    </location>
</feature>
<gene>
    <name evidence="3" type="ORF">A4R26_05375</name>
</gene>
<evidence type="ECO:0000313" key="3">
    <source>
        <dbReference type="EMBL" id="OQP56590.1"/>
    </source>
</evidence>